<dbReference type="UniPathway" id="UPA00253">
    <property type="reaction ID" value="UER00331"/>
</dbReference>
<dbReference type="RefSeq" id="WP_127119628.1">
    <property type="nucleotide sequence ID" value="NZ_CP035033.1"/>
</dbReference>
<reference evidence="15 16" key="1">
    <citation type="journal article" date="2018" name="Environ. Microbiol.">
        <title>Genomes of ubiquitous marine and hypersaline Hydrogenovibrio, Thiomicrorhabdus and Thiomicrospira spp. encode a diversity of mechanisms to sustain chemolithoautotrophy in heterogeneous environments.</title>
        <authorList>
            <person name="Scott K.M."/>
            <person name="Williams J."/>
            <person name="Porter C.M.B."/>
            <person name="Russel S."/>
            <person name="Harmer T.L."/>
            <person name="Paul J.H."/>
            <person name="Antonen K.M."/>
            <person name="Bridges M.K."/>
            <person name="Camper G.J."/>
            <person name="Campla C.K."/>
            <person name="Casella L.G."/>
            <person name="Chase E."/>
            <person name="Conrad J.W."/>
            <person name="Cruz M.C."/>
            <person name="Dunlap D.S."/>
            <person name="Duran L."/>
            <person name="Fahsbender E.M."/>
            <person name="Goldsmith D.B."/>
            <person name="Keeley R.F."/>
            <person name="Kondoff M.R."/>
            <person name="Kussy B.I."/>
            <person name="Lane M.K."/>
            <person name="Lawler S."/>
            <person name="Leigh B.A."/>
            <person name="Lewis C."/>
            <person name="Lostal L.M."/>
            <person name="Marking D."/>
            <person name="Mancera P.A."/>
            <person name="McClenthan E.C."/>
            <person name="McIntyre E.A."/>
            <person name="Mine J.A."/>
            <person name="Modi S."/>
            <person name="Moore B.D."/>
            <person name="Morgan W.A."/>
            <person name="Nelson K.M."/>
            <person name="Nguyen K.N."/>
            <person name="Ogburn N."/>
            <person name="Parrino D.G."/>
            <person name="Pedapudi A.D."/>
            <person name="Pelham R.P."/>
            <person name="Preece A.M."/>
            <person name="Rampersad E.A."/>
            <person name="Richardson J.C."/>
            <person name="Rodgers C.M."/>
            <person name="Schaffer B.L."/>
            <person name="Sheridan N.E."/>
            <person name="Solone M.R."/>
            <person name="Staley Z.R."/>
            <person name="Tabuchi M."/>
            <person name="Waide R.J."/>
            <person name="Wanjugi P.W."/>
            <person name="Young S."/>
            <person name="Clum A."/>
            <person name="Daum C."/>
            <person name="Huntemann M."/>
            <person name="Ivanova N."/>
            <person name="Kyrpides N."/>
            <person name="Mikhailova N."/>
            <person name="Palaniappan K."/>
            <person name="Pillay M."/>
            <person name="Reddy T.B.K."/>
            <person name="Shapiro N."/>
            <person name="Stamatis D."/>
            <person name="Varghese N."/>
            <person name="Woyke T."/>
            <person name="Boden R."/>
            <person name="Freyermuth S.K."/>
            <person name="Kerfeld C.A."/>
        </authorList>
    </citation>
    <scope>NUCLEOTIDE SEQUENCE [LARGE SCALE GENOMIC DNA]</scope>
    <source>
        <strain evidence="15 16">JR-2</strain>
    </source>
</reference>
<dbReference type="EMBL" id="CP035033">
    <property type="protein sequence ID" value="QAB15504.1"/>
    <property type="molecule type" value="Genomic_DNA"/>
</dbReference>
<keyword evidence="7 12" id="KW-0328">Glycosyltransferase</keyword>
<evidence type="ECO:0000259" key="14">
    <source>
        <dbReference type="Pfam" id="PF02749"/>
    </source>
</evidence>
<evidence type="ECO:0000256" key="5">
    <source>
        <dbReference type="ARBA" id="ARBA00011944"/>
    </source>
</evidence>
<dbReference type="Gene3D" id="3.20.20.70">
    <property type="entry name" value="Aldolase class I"/>
    <property type="match status" value="1"/>
</dbReference>
<dbReference type="InterPro" id="IPR004393">
    <property type="entry name" value="NadC"/>
</dbReference>
<dbReference type="InterPro" id="IPR036068">
    <property type="entry name" value="Nicotinate_pribotase-like_C"/>
</dbReference>
<evidence type="ECO:0000256" key="7">
    <source>
        <dbReference type="ARBA" id="ARBA00022676"/>
    </source>
</evidence>
<dbReference type="PANTHER" id="PTHR32179">
    <property type="entry name" value="NICOTINATE-NUCLEOTIDE PYROPHOSPHORYLASE [CARBOXYLATING]"/>
    <property type="match status" value="1"/>
</dbReference>
<comment type="similarity">
    <text evidence="3 12">Belongs to the NadC/ModD family.</text>
</comment>
<evidence type="ECO:0000256" key="3">
    <source>
        <dbReference type="ARBA" id="ARBA00009400"/>
    </source>
</evidence>
<evidence type="ECO:0000256" key="12">
    <source>
        <dbReference type="PIRNR" id="PIRNR006250"/>
    </source>
</evidence>
<dbReference type="GO" id="GO:0005737">
    <property type="term" value="C:cytoplasm"/>
    <property type="evidence" value="ECO:0007669"/>
    <property type="project" value="TreeGrafter"/>
</dbReference>
<dbReference type="FunFam" id="3.20.20.70:FF:000030">
    <property type="entry name" value="Nicotinate-nucleotide pyrophosphorylase, carboxylating"/>
    <property type="match status" value="1"/>
</dbReference>
<dbReference type="PIRSF" id="PIRSF006250">
    <property type="entry name" value="NadC_ModD"/>
    <property type="match status" value="1"/>
</dbReference>
<dbReference type="SUPFAM" id="SSF54675">
    <property type="entry name" value="Nicotinate/Quinolinate PRTase N-terminal domain-like"/>
    <property type="match status" value="1"/>
</dbReference>
<comment type="catalytic activity">
    <reaction evidence="10">
        <text>nicotinate beta-D-ribonucleotide + CO2 + diphosphate = quinolinate + 5-phospho-alpha-D-ribose 1-diphosphate + 2 H(+)</text>
        <dbReference type="Rhea" id="RHEA:12733"/>
        <dbReference type="ChEBI" id="CHEBI:15378"/>
        <dbReference type="ChEBI" id="CHEBI:16526"/>
        <dbReference type="ChEBI" id="CHEBI:29959"/>
        <dbReference type="ChEBI" id="CHEBI:33019"/>
        <dbReference type="ChEBI" id="CHEBI:57502"/>
        <dbReference type="ChEBI" id="CHEBI:58017"/>
        <dbReference type="EC" id="2.4.2.19"/>
    </reaction>
</comment>
<organism evidence="15 16">
    <name type="scientific">Hydrogenovibrio thermophilus</name>
    <dbReference type="NCBI Taxonomy" id="265883"/>
    <lineage>
        <taxon>Bacteria</taxon>
        <taxon>Pseudomonadati</taxon>
        <taxon>Pseudomonadota</taxon>
        <taxon>Gammaproteobacteria</taxon>
        <taxon>Thiotrichales</taxon>
        <taxon>Piscirickettsiaceae</taxon>
        <taxon>Hydrogenovibrio</taxon>
    </lineage>
</organism>
<dbReference type="SUPFAM" id="SSF51690">
    <property type="entry name" value="Nicotinate/Quinolinate PRTase C-terminal domain-like"/>
    <property type="match status" value="1"/>
</dbReference>
<keyword evidence="6" id="KW-0662">Pyridine nucleotide biosynthesis</keyword>
<proteinExistence type="inferred from homology"/>
<evidence type="ECO:0000313" key="15">
    <source>
        <dbReference type="EMBL" id="QAB15504.1"/>
    </source>
</evidence>
<evidence type="ECO:0000256" key="1">
    <source>
        <dbReference type="ARBA" id="ARBA00003237"/>
    </source>
</evidence>
<keyword evidence="8 12" id="KW-0808">Transferase</keyword>
<dbReference type="GO" id="GO:0009435">
    <property type="term" value="P:NAD+ biosynthetic process"/>
    <property type="evidence" value="ECO:0007669"/>
    <property type="project" value="UniProtKB-UniPathway"/>
</dbReference>
<dbReference type="GO" id="GO:0004514">
    <property type="term" value="F:nicotinate-nucleotide diphosphorylase (carboxylating) activity"/>
    <property type="evidence" value="ECO:0007669"/>
    <property type="project" value="UniProtKB-EC"/>
</dbReference>
<protein>
    <recommendedName>
        <fullName evidence="11">Probable nicotinate-nucleotide pyrophosphorylase [carboxylating]</fullName>
        <ecNumber evidence="5">2.4.2.19</ecNumber>
    </recommendedName>
    <alternativeName>
        <fullName evidence="9">Quinolinate phosphoribosyltransferase [decarboxylating]</fullName>
    </alternativeName>
</protein>
<evidence type="ECO:0000256" key="8">
    <source>
        <dbReference type="ARBA" id="ARBA00022679"/>
    </source>
</evidence>
<dbReference type="CDD" id="cd01572">
    <property type="entry name" value="QPRTase"/>
    <property type="match status" value="1"/>
</dbReference>
<evidence type="ECO:0000256" key="2">
    <source>
        <dbReference type="ARBA" id="ARBA00004893"/>
    </source>
</evidence>
<dbReference type="InterPro" id="IPR002638">
    <property type="entry name" value="Quinolinate_PRibosylTrfase_C"/>
</dbReference>
<evidence type="ECO:0000256" key="4">
    <source>
        <dbReference type="ARBA" id="ARBA00011218"/>
    </source>
</evidence>
<dbReference type="Pfam" id="PF01729">
    <property type="entry name" value="QRPTase_C"/>
    <property type="match status" value="1"/>
</dbReference>
<evidence type="ECO:0000256" key="10">
    <source>
        <dbReference type="ARBA" id="ARBA00047445"/>
    </source>
</evidence>
<evidence type="ECO:0000259" key="13">
    <source>
        <dbReference type="Pfam" id="PF01729"/>
    </source>
</evidence>
<dbReference type="KEGG" id="htr:EPV75_07415"/>
<comment type="function">
    <text evidence="1">Involved in the catabolism of quinolinic acid (QA).</text>
</comment>
<accession>A0A410H3K7</accession>
<feature type="domain" description="Quinolinate phosphoribosyl transferase N-terminal" evidence="14">
    <location>
        <begin position="32"/>
        <end position="110"/>
    </location>
</feature>
<dbReference type="Gene3D" id="3.90.1170.20">
    <property type="entry name" value="Quinolinate phosphoribosyl transferase, N-terminal domain"/>
    <property type="match status" value="1"/>
</dbReference>
<dbReference type="AlphaFoldDB" id="A0A410H3K7"/>
<feature type="domain" description="Quinolinate phosphoribosyl transferase C-terminal" evidence="13">
    <location>
        <begin position="113"/>
        <end position="276"/>
    </location>
</feature>
<dbReference type="Pfam" id="PF02749">
    <property type="entry name" value="QRPTase_N"/>
    <property type="match status" value="1"/>
</dbReference>
<gene>
    <name evidence="15" type="primary">nadC</name>
    <name evidence="15" type="ORF">EPV75_07415</name>
</gene>
<evidence type="ECO:0000256" key="11">
    <source>
        <dbReference type="ARBA" id="ARBA00069173"/>
    </source>
</evidence>
<dbReference type="InterPro" id="IPR027277">
    <property type="entry name" value="NadC/ModD"/>
</dbReference>
<dbReference type="PANTHER" id="PTHR32179:SF3">
    <property type="entry name" value="NICOTINATE-NUCLEOTIDE PYROPHOSPHORYLASE [CARBOXYLATING]"/>
    <property type="match status" value="1"/>
</dbReference>
<evidence type="ECO:0000256" key="6">
    <source>
        <dbReference type="ARBA" id="ARBA00022642"/>
    </source>
</evidence>
<dbReference type="Proteomes" id="UP000285478">
    <property type="component" value="Chromosome"/>
</dbReference>
<dbReference type="FunFam" id="3.90.1170.20:FF:000001">
    <property type="entry name" value="Nicotinate-nucleotide diphosphorylase (Carboxylating)"/>
    <property type="match status" value="1"/>
</dbReference>
<sequence>MSEINYFNDLHTNVENALNEDIGDGDLSASFLPEHQMAKASVIAKEDAIVCGRPWFDEVMRQVDERIKIHWHCNEGQAATNGTLVCELTGPAAAILSGERSALNFLQTLSATATITRQYVEQLQGTQTRLLDTRKTLPGLRLAQKYAVHCGGGTNHRIGLYDAILLKENHIMAAGGIDAAVQQARQHHPGKTVEVETENLNEVKQALEAGADIIMLDNFSLTDMHEAVRMVNHQAKLEVSGNVELPHLAELATTGVDFISTGAITKHIRAIDYSMRFNLETG</sequence>
<dbReference type="NCBIfam" id="TIGR00078">
    <property type="entry name" value="nadC"/>
    <property type="match status" value="1"/>
</dbReference>
<evidence type="ECO:0000256" key="9">
    <source>
        <dbReference type="ARBA" id="ARBA00033102"/>
    </source>
</evidence>
<dbReference type="InterPro" id="IPR037128">
    <property type="entry name" value="Quinolinate_PRibosylTase_N_sf"/>
</dbReference>
<dbReference type="InterPro" id="IPR013785">
    <property type="entry name" value="Aldolase_TIM"/>
</dbReference>
<comment type="pathway">
    <text evidence="2">Cofactor biosynthesis; NAD(+) biosynthesis; nicotinate D-ribonucleotide from quinolinate: step 1/1.</text>
</comment>
<keyword evidence="16" id="KW-1185">Reference proteome</keyword>
<dbReference type="GO" id="GO:0034213">
    <property type="term" value="P:quinolinate catabolic process"/>
    <property type="evidence" value="ECO:0007669"/>
    <property type="project" value="TreeGrafter"/>
</dbReference>
<name>A0A410H3K7_9GAMM</name>
<comment type="subunit">
    <text evidence="4">Hexamer formed by 3 homodimers.</text>
</comment>
<evidence type="ECO:0000313" key="16">
    <source>
        <dbReference type="Proteomes" id="UP000285478"/>
    </source>
</evidence>
<dbReference type="InterPro" id="IPR022412">
    <property type="entry name" value="Quinolinate_PRibosylTrfase_N"/>
</dbReference>
<dbReference type="EC" id="2.4.2.19" evidence="5"/>